<evidence type="ECO:0000313" key="2">
    <source>
        <dbReference type="Proteomes" id="UP000003678"/>
    </source>
</evidence>
<protein>
    <submittedName>
        <fullName evidence="1">Uncharacterized protein</fullName>
    </submittedName>
</protein>
<reference evidence="1 2" key="1">
    <citation type="submission" date="2009-03" db="EMBL/GenBank/DDBJ databases">
        <authorList>
            <person name="Setubal J.C."/>
            <person name="Boyle S."/>
            <person name="Crasta O.R."/>
            <person name="Gillespie J.J."/>
            <person name="Kenyon R.W."/>
            <person name="Lu J."/>
            <person name="Mane S."/>
            <person name="Nagrani S."/>
            <person name="Shallom J.M."/>
            <person name="Shallom S."/>
            <person name="Shukla M."/>
            <person name="Snyder E.E."/>
            <person name="Sobral B.W."/>
            <person name="Wattam A.R."/>
            <person name="Will R."/>
            <person name="Williams K."/>
            <person name="Yoo H."/>
            <person name="Bruce D.H."/>
            <person name="Detter C."/>
            <person name="Munk C."/>
            <person name="Brettin T.S."/>
            <person name="Ficht T."/>
        </authorList>
    </citation>
    <scope>NUCLEOTIDE SEQUENCE [LARGE SCALE GENOMIC DNA]</scope>
    <source>
        <strain evidence="1 2">Cudo</strain>
    </source>
</reference>
<dbReference type="AlphaFoldDB" id="C0GBB6"/>
<evidence type="ECO:0000313" key="1">
    <source>
        <dbReference type="EMBL" id="EEH12617.1"/>
    </source>
</evidence>
<proteinExistence type="predicted"/>
<name>C0GBB6_9HYPH</name>
<organism evidence="1 2">
    <name type="scientific">Brucella ceti str. Cudo</name>
    <dbReference type="NCBI Taxonomy" id="595497"/>
    <lineage>
        <taxon>Bacteria</taxon>
        <taxon>Pseudomonadati</taxon>
        <taxon>Pseudomonadota</taxon>
        <taxon>Alphaproteobacteria</taxon>
        <taxon>Hyphomicrobiales</taxon>
        <taxon>Brucellaceae</taxon>
        <taxon>Brucella/Ochrobactrum group</taxon>
        <taxon>Brucella</taxon>
    </lineage>
</organism>
<dbReference type="EMBL" id="ACJD01000007">
    <property type="protein sequence ID" value="EEH12617.1"/>
    <property type="molecule type" value="Genomic_DNA"/>
</dbReference>
<dbReference type="Proteomes" id="UP000003678">
    <property type="component" value="Unassembled WGS sequence"/>
</dbReference>
<accession>C0GBB6</accession>
<sequence length="36" mass="3954">MGYAGPLYRAIICLYNIAIEQGAEGTAFRACMEMPQ</sequence>
<gene>
    <name evidence="1" type="ORF">BCETI_7000028</name>
</gene>
<comment type="caution">
    <text evidence="1">The sequence shown here is derived from an EMBL/GenBank/DDBJ whole genome shotgun (WGS) entry which is preliminary data.</text>
</comment>